<feature type="transmembrane region" description="Helical" evidence="11">
    <location>
        <begin position="91"/>
        <end position="110"/>
    </location>
</feature>
<organism evidence="12 13">
    <name type="scientific">Gloeophyllum trabeum (strain ATCC 11539 / FP-39264 / Madison 617)</name>
    <name type="common">Brown rot fungus</name>
    <dbReference type="NCBI Taxonomy" id="670483"/>
    <lineage>
        <taxon>Eukaryota</taxon>
        <taxon>Fungi</taxon>
        <taxon>Dikarya</taxon>
        <taxon>Basidiomycota</taxon>
        <taxon>Agaricomycotina</taxon>
        <taxon>Agaricomycetes</taxon>
        <taxon>Gloeophyllales</taxon>
        <taxon>Gloeophyllaceae</taxon>
        <taxon>Gloeophyllum</taxon>
    </lineage>
</organism>
<accession>S7PTI2</accession>
<dbReference type="GeneID" id="19302720"/>
<evidence type="ECO:0000256" key="11">
    <source>
        <dbReference type="SAM" id="Phobius"/>
    </source>
</evidence>
<evidence type="ECO:0000256" key="7">
    <source>
        <dbReference type="ARBA" id="ARBA00023128"/>
    </source>
</evidence>
<comment type="subcellular location">
    <subcellularLocation>
        <location evidence="1 9">Mitochondrion inner membrane</location>
    </subcellularLocation>
</comment>
<keyword evidence="8 9" id="KW-0472">Membrane</keyword>
<evidence type="ECO:0000256" key="2">
    <source>
        <dbReference type="ARBA" id="ARBA00009575"/>
    </source>
</evidence>
<feature type="region of interest" description="Disordered" evidence="10">
    <location>
        <begin position="1"/>
        <end position="24"/>
    </location>
</feature>
<sequence>MSDPSSPNQQQSAQEEKALVPLPSTAKRPIYRAETTGSYWGDVKAAVSRLSADDFGHIGEMPCARGSLLSGIAAGAGVGAVRGLSAGAFVASNWAVGTFVLISVGTWTICQRNRNEERRRIQQVIEEMPRRYVKKEGEGGGQGSA</sequence>
<protein>
    <recommendedName>
        <fullName evidence="3 9">Cytochrome c oxidase assembly protein COX20, mitochondrial</fullName>
    </recommendedName>
</protein>
<reference evidence="12 13" key="1">
    <citation type="journal article" date="2012" name="Science">
        <title>The Paleozoic origin of enzymatic lignin decomposition reconstructed from 31 fungal genomes.</title>
        <authorList>
            <person name="Floudas D."/>
            <person name="Binder M."/>
            <person name="Riley R."/>
            <person name="Barry K."/>
            <person name="Blanchette R.A."/>
            <person name="Henrissat B."/>
            <person name="Martinez A.T."/>
            <person name="Otillar R."/>
            <person name="Spatafora J.W."/>
            <person name="Yadav J.S."/>
            <person name="Aerts A."/>
            <person name="Benoit I."/>
            <person name="Boyd A."/>
            <person name="Carlson A."/>
            <person name="Copeland A."/>
            <person name="Coutinho P.M."/>
            <person name="de Vries R.P."/>
            <person name="Ferreira P."/>
            <person name="Findley K."/>
            <person name="Foster B."/>
            <person name="Gaskell J."/>
            <person name="Glotzer D."/>
            <person name="Gorecki P."/>
            <person name="Heitman J."/>
            <person name="Hesse C."/>
            <person name="Hori C."/>
            <person name="Igarashi K."/>
            <person name="Jurgens J.A."/>
            <person name="Kallen N."/>
            <person name="Kersten P."/>
            <person name="Kohler A."/>
            <person name="Kuees U."/>
            <person name="Kumar T.K.A."/>
            <person name="Kuo A."/>
            <person name="LaButti K."/>
            <person name="Larrondo L.F."/>
            <person name="Lindquist E."/>
            <person name="Ling A."/>
            <person name="Lombard V."/>
            <person name="Lucas S."/>
            <person name="Lundell T."/>
            <person name="Martin R."/>
            <person name="McLaughlin D.J."/>
            <person name="Morgenstern I."/>
            <person name="Morin E."/>
            <person name="Murat C."/>
            <person name="Nagy L.G."/>
            <person name="Nolan M."/>
            <person name="Ohm R.A."/>
            <person name="Patyshakuliyeva A."/>
            <person name="Rokas A."/>
            <person name="Ruiz-Duenas F.J."/>
            <person name="Sabat G."/>
            <person name="Salamov A."/>
            <person name="Samejima M."/>
            <person name="Schmutz J."/>
            <person name="Slot J.C."/>
            <person name="St John F."/>
            <person name="Stenlid J."/>
            <person name="Sun H."/>
            <person name="Sun S."/>
            <person name="Syed K."/>
            <person name="Tsang A."/>
            <person name="Wiebenga A."/>
            <person name="Young D."/>
            <person name="Pisabarro A."/>
            <person name="Eastwood D.C."/>
            <person name="Martin F."/>
            <person name="Cullen D."/>
            <person name="Grigoriev I.V."/>
            <person name="Hibbett D.S."/>
        </authorList>
    </citation>
    <scope>NUCLEOTIDE SEQUENCE [LARGE SCALE GENOMIC DNA]</scope>
    <source>
        <strain evidence="12 13">ATCC 11539</strain>
    </source>
</reference>
<keyword evidence="13" id="KW-1185">Reference proteome</keyword>
<evidence type="ECO:0000256" key="1">
    <source>
        <dbReference type="ARBA" id="ARBA00004273"/>
    </source>
</evidence>
<comment type="similarity">
    <text evidence="2 9">Belongs to the COX20 family.</text>
</comment>
<dbReference type="GO" id="GO:0033617">
    <property type="term" value="P:mitochondrial respiratory chain complex IV assembly"/>
    <property type="evidence" value="ECO:0007669"/>
    <property type="project" value="InterPro"/>
</dbReference>
<keyword evidence="4 11" id="KW-0812">Transmembrane</keyword>
<evidence type="ECO:0000256" key="9">
    <source>
        <dbReference type="PIRNR" id="PIRNR007871"/>
    </source>
</evidence>
<evidence type="ECO:0000256" key="6">
    <source>
        <dbReference type="ARBA" id="ARBA00022989"/>
    </source>
</evidence>
<dbReference type="OMA" id="TGNYWTD"/>
<dbReference type="AlphaFoldDB" id="S7PTI2"/>
<evidence type="ECO:0000313" key="12">
    <source>
        <dbReference type="EMBL" id="EPQ51066.1"/>
    </source>
</evidence>
<dbReference type="PANTHER" id="PTHR31586">
    <property type="entry name" value="CYTOCHROME C OXIDASE PROTEIN 20"/>
    <property type="match status" value="1"/>
</dbReference>
<evidence type="ECO:0000256" key="8">
    <source>
        <dbReference type="ARBA" id="ARBA00023136"/>
    </source>
</evidence>
<keyword evidence="7 9" id="KW-0496">Mitochondrion</keyword>
<evidence type="ECO:0000313" key="13">
    <source>
        <dbReference type="Proteomes" id="UP000030669"/>
    </source>
</evidence>
<dbReference type="PANTHER" id="PTHR31586:SF1">
    <property type="entry name" value="CYTOCHROME C OXIDASE ASSEMBLY PROTEIN COX20, MITOCHONDRIAL"/>
    <property type="match status" value="1"/>
</dbReference>
<dbReference type="InterPro" id="IPR022533">
    <property type="entry name" value="Cox20"/>
</dbReference>
<evidence type="ECO:0000256" key="3">
    <source>
        <dbReference type="ARBA" id="ARBA00017689"/>
    </source>
</evidence>
<dbReference type="OrthoDB" id="14603at2759"/>
<comment type="function">
    <text evidence="9">Involved in the assembly of the cytochrome c oxidase complex.</text>
</comment>
<dbReference type="Pfam" id="PF12597">
    <property type="entry name" value="Cox20"/>
    <property type="match status" value="1"/>
</dbReference>
<evidence type="ECO:0000256" key="4">
    <source>
        <dbReference type="ARBA" id="ARBA00022692"/>
    </source>
</evidence>
<proteinExistence type="inferred from homology"/>
<feature type="compositionally biased region" description="Polar residues" evidence="10">
    <location>
        <begin position="1"/>
        <end position="13"/>
    </location>
</feature>
<dbReference type="Proteomes" id="UP000030669">
    <property type="component" value="Unassembled WGS sequence"/>
</dbReference>
<dbReference type="PIRSF" id="PIRSF007871">
    <property type="entry name" value="Cox20"/>
    <property type="match status" value="1"/>
</dbReference>
<gene>
    <name evidence="12" type="ORF">GLOTRDRAFT_133393</name>
</gene>
<keyword evidence="6 11" id="KW-1133">Transmembrane helix</keyword>
<evidence type="ECO:0000256" key="5">
    <source>
        <dbReference type="ARBA" id="ARBA00022792"/>
    </source>
</evidence>
<dbReference type="RefSeq" id="XP_007870507.1">
    <property type="nucleotide sequence ID" value="XM_007872316.1"/>
</dbReference>
<dbReference type="HOGENOM" id="CLU_101495_2_1_1"/>
<name>S7PTI2_GLOTA</name>
<dbReference type="EMBL" id="KB469312">
    <property type="protein sequence ID" value="EPQ51066.1"/>
    <property type="molecule type" value="Genomic_DNA"/>
</dbReference>
<dbReference type="KEGG" id="gtr:GLOTRDRAFT_133393"/>
<keyword evidence="5 9" id="KW-0999">Mitochondrion inner membrane</keyword>
<dbReference type="GO" id="GO:0005743">
    <property type="term" value="C:mitochondrial inner membrane"/>
    <property type="evidence" value="ECO:0007669"/>
    <property type="project" value="UniProtKB-SubCell"/>
</dbReference>
<dbReference type="eggNOG" id="ENOG502S3BD">
    <property type="taxonomic scope" value="Eukaryota"/>
</dbReference>
<evidence type="ECO:0000256" key="10">
    <source>
        <dbReference type="SAM" id="MobiDB-lite"/>
    </source>
</evidence>